<accession>A0AAN8JYI7</accession>
<reference evidence="2 3" key="1">
    <citation type="submission" date="2024-01" db="EMBL/GenBank/DDBJ databases">
        <title>The genome of the rayed Mediterranean limpet Patella caerulea (Linnaeus, 1758).</title>
        <authorList>
            <person name="Anh-Thu Weber A."/>
            <person name="Halstead-Nussloch G."/>
        </authorList>
    </citation>
    <scope>NUCLEOTIDE SEQUENCE [LARGE SCALE GENOMIC DNA]</scope>
    <source>
        <strain evidence="2">AATW-2023a</strain>
        <tissue evidence="2">Whole specimen</tissue>
    </source>
</reference>
<protein>
    <submittedName>
        <fullName evidence="2">Uncharacterized protein</fullName>
    </submittedName>
</protein>
<keyword evidence="3" id="KW-1185">Reference proteome</keyword>
<dbReference type="Proteomes" id="UP001347796">
    <property type="component" value="Unassembled WGS sequence"/>
</dbReference>
<gene>
    <name evidence="2" type="ORF">SNE40_007857</name>
</gene>
<name>A0AAN8JYI7_PATCE</name>
<organism evidence="2 3">
    <name type="scientific">Patella caerulea</name>
    <name type="common">Rayed Mediterranean limpet</name>
    <dbReference type="NCBI Taxonomy" id="87958"/>
    <lineage>
        <taxon>Eukaryota</taxon>
        <taxon>Metazoa</taxon>
        <taxon>Spiralia</taxon>
        <taxon>Lophotrochozoa</taxon>
        <taxon>Mollusca</taxon>
        <taxon>Gastropoda</taxon>
        <taxon>Patellogastropoda</taxon>
        <taxon>Patelloidea</taxon>
        <taxon>Patellidae</taxon>
        <taxon>Patella</taxon>
    </lineage>
</organism>
<evidence type="ECO:0000313" key="2">
    <source>
        <dbReference type="EMBL" id="KAK6185676.1"/>
    </source>
</evidence>
<feature type="compositionally biased region" description="Basic residues" evidence="1">
    <location>
        <begin position="34"/>
        <end position="43"/>
    </location>
</feature>
<evidence type="ECO:0000256" key="1">
    <source>
        <dbReference type="SAM" id="MobiDB-lite"/>
    </source>
</evidence>
<feature type="compositionally biased region" description="Basic and acidic residues" evidence="1">
    <location>
        <begin position="44"/>
        <end position="75"/>
    </location>
</feature>
<evidence type="ECO:0000313" key="3">
    <source>
        <dbReference type="Proteomes" id="UP001347796"/>
    </source>
</evidence>
<comment type="caution">
    <text evidence="2">The sequence shown here is derived from an EMBL/GenBank/DDBJ whole genome shotgun (WGS) entry which is preliminary data.</text>
</comment>
<feature type="region of interest" description="Disordered" evidence="1">
    <location>
        <begin position="28"/>
        <end position="75"/>
    </location>
</feature>
<proteinExistence type="predicted"/>
<sequence>MSSLGINRKEESLRNAVYRLELKGDQKTNYNNKAKVRMRRYRERQKEKRHEKPLTRNEEEKIKKRKEDIREYNKI</sequence>
<dbReference type="EMBL" id="JAZGQO010000006">
    <property type="protein sequence ID" value="KAK6185676.1"/>
    <property type="molecule type" value="Genomic_DNA"/>
</dbReference>
<dbReference type="AlphaFoldDB" id="A0AAN8JYI7"/>